<comment type="caution">
    <text evidence="5">The sequence shown here is derived from an EMBL/GenBank/DDBJ whole genome shotgun (WGS) entry which is preliminary data.</text>
</comment>
<dbReference type="PANTHER" id="PTHR43384:SF6">
    <property type="entry name" value="SEPTUM SITE-DETERMINING PROTEIN MIND HOMOLOG, CHLOROPLASTIC"/>
    <property type="match status" value="1"/>
</dbReference>
<evidence type="ECO:0000256" key="3">
    <source>
        <dbReference type="SAM" id="MobiDB-lite"/>
    </source>
</evidence>
<dbReference type="GO" id="GO:0005829">
    <property type="term" value="C:cytosol"/>
    <property type="evidence" value="ECO:0007669"/>
    <property type="project" value="TreeGrafter"/>
</dbReference>
<dbReference type="GO" id="GO:0016887">
    <property type="term" value="F:ATP hydrolysis activity"/>
    <property type="evidence" value="ECO:0007669"/>
    <property type="project" value="TreeGrafter"/>
</dbReference>
<dbReference type="InterPro" id="IPR002586">
    <property type="entry name" value="CobQ/CobB/MinD/ParA_Nub-bd_dom"/>
</dbReference>
<proteinExistence type="predicted"/>
<feature type="domain" description="CobQ/CobB/MinD/ParA nucleotide binding" evidence="4">
    <location>
        <begin position="14"/>
        <end position="168"/>
    </location>
</feature>
<evidence type="ECO:0000256" key="1">
    <source>
        <dbReference type="ARBA" id="ARBA00022741"/>
    </source>
</evidence>
<keyword evidence="1" id="KW-0547">Nucleotide-binding</keyword>
<feature type="compositionally biased region" description="Low complexity" evidence="3">
    <location>
        <begin position="570"/>
        <end position="585"/>
    </location>
</feature>
<keyword evidence="6" id="KW-1185">Reference proteome</keyword>
<dbReference type="SUPFAM" id="SSF52540">
    <property type="entry name" value="P-loop containing nucleoside triphosphate hydrolases"/>
    <property type="match status" value="1"/>
</dbReference>
<dbReference type="EMBL" id="LPWH01000070">
    <property type="protein sequence ID" value="POR00996.1"/>
    <property type="molecule type" value="Genomic_DNA"/>
</dbReference>
<dbReference type="Gene3D" id="3.40.50.300">
    <property type="entry name" value="P-loop containing nucleotide triphosphate hydrolases"/>
    <property type="match status" value="1"/>
</dbReference>
<organism evidence="5 6">
    <name type="scientific">Alkalispirochaeta sphaeroplastigenens</name>
    <dbReference type="NCBI Taxonomy" id="1187066"/>
    <lineage>
        <taxon>Bacteria</taxon>
        <taxon>Pseudomonadati</taxon>
        <taxon>Spirochaetota</taxon>
        <taxon>Spirochaetia</taxon>
        <taxon>Spirochaetales</taxon>
        <taxon>Spirochaetaceae</taxon>
        <taxon>Alkalispirochaeta</taxon>
    </lineage>
</organism>
<feature type="region of interest" description="Disordered" evidence="3">
    <location>
        <begin position="554"/>
        <end position="585"/>
    </location>
</feature>
<protein>
    <recommendedName>
        <fullName evidence="4">CobQ/CobB/MinD/ParA nucleotide binding domain-containing protein</fullName>
    </recommendedName>
</protein>
<sequence>MDADLLRELRQRSIAIGSGKGGVGKSTTALNIALLLARKQFRVGLVDLDPLSNVAVILDLPEGALAPVLSGHDARGNLDSFVFSYTEYLDLVFPHPGSAKDKLFARFARDLVGVYDLLIYDMPAGISVEENLGFLPSTGSLLLVTNAEPTAHVSAGGYLRSVFEIVPDLPVMIWHNRYQPAGESGFDPRAVAANYNRYVEPELQITRDEQARLRNVAFVPSDPALNLLQTELDPAVTILGKLRELFSLILDQQVRDRLSLVPAGARSRDLIAYYVSRNAIPDDTTRAVQDLDSFLLGLLRGSTREAVRSLLAGLDGKGGAGDSPYRILSEPQARAVGTVLDALRRSELHQELLRVLRILDEAITAIVERSRGFLPAGSLDHSRIVRGAVPRLLRLLAQEADHLPAFSRNAASVALFLIAAEKEFEDPETRTLLLRLVPERRTSRGESRRDRYRQILRLLSRDNHYHTLFFQVVKAIFPGITRRISSLNQQFSLGPLLLRDDQGAINAPAYVKLSTHLLHDTVNAGLGVSISATYNAASQAIRRGVEEILQARGQVPARPGAGPRREEKISPAAAVASAGISSAGN</sequence>
<keyword evidence="2" id="KW-0067">ATP-binding</keyword>
<name>A0A2S4JN92_9SPIO</name>
<dbReference type="GO" id="GO:0005524">
    <property type="term" value="F:ATP binding"/>
    <property type="evidence" value="ECO:0007669"/>
    <property type="project" value="UniProtKB-KW"/>
</dbReference>
<dbReference type="Proteomes" id="UP000237350">
    <property type="component" value="Unassembled WGS sequence"/>
</dbReference>
<evidence type="ECO:0000313" key="6">
    <source>
        <dbReference type="Proteomes" id="UP000237350"/>
    </source>
</evidence>
<evidence type="ECO:0000313" key="5">
    <source>
        <dbReference type="EMBL" id="POR00996.1"/>
    </source>
</evidence>
<dbReference type="GO" id="GO:0051782">
    <property type="term" value="P:negative regulation of cell division"/>
    <property type="evidence" value="ECO:0007669"/>
    <property type="project" value="TreeGrafter"/>
</dbReference>
<dbReference type="InterPro" id="IPR027417">
    <property type="entry name" value="P-loop_NTPase"/>
</dbReference>
<dbReference type="InterPro" id="IPR050625">
    <property type="entry name" value="ParA/MinD_ATPase"/>
</dbReference>
<dbReference type="AlphaFoldDB" id="A0A2S4JN92"/>
<reference evidence="6" key="1">
    <citation type="submission" date="2015-12" db="EMBL/GenBank/DDBJ databases">
        <authorList>
            <person name="Lodha T.D."/>
            <person name="Chintalapati S."/>
            <person name="Chintalapati V.R."/>
            <person name="Sravanthi T."/>
        </authorList>
    </citation>
    <scope>NUCLEOTIDE SEQUENCE [LARGE SCALE GENOMIC DNA]</scope>
    <source>
        <strain evidence="6">JC133</strain>
    </source>
</reference>
<dbReference type="Pfam" id="PF01656">
    <property type="entry name" value="CbiA"/>
    <property type="match status" value="1"/>
</dbReference>
<dbReference type="GO" id="GO:0009898">
    <property type="term" value="C:cytoplasmic side of plasma membrane"/>
    <property type="evidence" value="ECO:0007669"/>
    <property type="project" value="TreeGrafter"/>
</dbReference>
<gene>
    <name evidence="5" type="ORF">AU468_09005</name>
</gene>
<evidence type="ECO:0000259" key="4">
    <source>
        <dbReference type="Pfam" id="PF01656"/>
    </source>
</evidence>
<dbReference type="RefSeq" id="WP_181015502.1">
    <property type="nucleotide sequence ID" value="NZ_LPWH01000070.1"/>
</dbReference>
<evidence type="ECO:0000256" key="2">
    <source>
        <dbReference type="ARBA" id="ARBA00022840"/>
    </source>
</evidence>
<dbReference type="PANTHER" id="PTHR43384">
    <property type="entry name" value="SEPTUM SITE-DETERMINING PROTEIN MIND HOMOLOG, CHLOROPLASTIC-RELATED"/>
    <property type="match status" value="1"/>
</dbReference>
<accession>A0A2S4JN92</accession>